<dbReference type="InterPro" id="IPR052284">
    <property type="entry name" value="Collagen_mod_leprecan"/>
</dbReference>
<reference evidence="14" key="2">
    <citation type="submission" date="2025-09" db="UniProtKB">
        <authorList>
            <consortium name="Ensembl"/>
        </authorList>
    </citation>
    <scope>IDENTIFICATION</scope>
</reference>
<reference evidence="14" key="1">
    <citation type="submission" date="2025-08" db="UniProtKB">
        <authorList>
            <consortium name="Ensembl"/>
        </authorList>
    </citation>
    <scope>IDENTIFICATION</scope>
</reference>
<dbReference type="PANTHER" id="PTHR13986">
    <property type="entry name" value="PROTEIN LYSINE HYDROXYLATION COMPLEX COMPONENT"/>
    <property type="match status" value="1"/>
</dbReference>
<dbReference type="Pfam" id="PF23557">
    <property type="entry name" value="TPR_leprecan"/>
    <property type="match status" value="2"/>
</dbReference>
<dbReference type="InterPro" id="IPR056585">
    <property type="entry name" value="Leprecan_dom"/>
</dbReference>
<evidence type="ECO:0000256" key="11">
    <source>
        <dbReference type="ARBA" id="ARBA00082188"/>
    </source>
</evidence>
<evidence type="ECO:0000313" key="14">
    <source>
        <dbReference type="Ensembl" id="ENSJJAP00000007499.1"/>
    </source>
</evidence>
<dbReference type="FunFam" id="1.25.40.10:FF:000119">
    <property type="entry name" value="synaptonemal complex protein SC65"/>
    <property type="match status" value="1"/>
</dbReference>
<dbReference type="Ensembl" id="ENSJJAT00000013913.1">
    <property type="protein sequence ID" value="ENSJJAP00000007499.1"/>
    <property type="gene ID" value="ENSJJAG00000011891.1"/>
</dbReference>
<evidence type="ECO:0000256" key="4">
    <source>
        <dbReference type="ARBA" id="ARBA00022824"/>
    </source>
</evidence>
<dbReference type="GO" id="GO:1901874">
    <property type="term" value="P:negative regulation of post-translational protein modification"/>
    <property type="evidence" value="ECO:0007669"/>
    <property type="project" value="Ensembl"/>
</dbReference>
<comment type="subunit">
    <text evidence="7">Interacts with PLOD1, P3H3 and PPIB. Identified in a complex with PLOD1 and P3H3.</text>
</comment>
<comment type="similarity">
    <text evidence="2">Belongs to the leprecan family.</text>
</comment>
<proteinExistence type="inferred from homology"/>
<comment type="function">
    <text evidence="6">Part of a complex composed of PLOD1, P3H3 and P3H4 that catalyzes hydroxylation of lysine residues in collagen alpha chains and is required for normal assembly and cross-linking of collagen fibrils. Required for normal bone density and normal skin stability via its role in hydroxylation of lysine residues in collagen alpha chains and in collagen fibril assembly.</text>
</comment>
<organism evidence="14 15">
    <name type="scientific">Jaculus jaculus</name>
    <name type="common">Lesser Egyptian jerboa</name>
    <dbReference type="NCBI Taxonomy" id="51337"/>
    <lineage>
        <taxon>Eukaryota</taxon>
        <taxon>Metazoa</taxon>
        <taxon>Chordata</taxon>
        <taxon>Craniata</taxon>
        <taxon>Vertebrata</taxon>
        <taxon>Euteleostomi</taxon>
        <taxon>Mammalia</taxon>
        <taxon>Eutheria</taxon>
        <taxon>Euarchontoglires</taxon>
        <taxon>Glires</taxon>
        <taxon>Rodentia</taxon>
        <taxon>Myomorpha</taxon>
        <taxon>Dipodoidea</taxon>
        <taxon>Dipodidae</taxon>
        <taxon>Dipodinae</taxon>
        <taxon>Jaculus</taxon>
    </lineage>
</organism>
<evidence type="ECO:0000256" key="3">
    <source>
        <dbReference type="ARBA" id="ARBA00022729"/>
    </source>
</evidence>
<name>A0A8C5KDN3_JACJA</name>
<evidence type="ECO:0000256" key="5">
    <source>
        <dbReference type="ARBA" id="ARBA00023180"/>
    </source>
</evidence>
<keyword evidence="3 12" id="KW-0732">Signal</keyword>
<evidence type="ECO:0000259" key="13">
    <source>
        <dbReference type="Pfam" id="PF23557"/>
    </source>
</evidence>
<evidence type="ECO:0000256" key="6">
    <source>
        <dbReference type="ARBA" id="ARBA00057860"/>
    </source>
</evidence>
<feature type="domain" description="Leprecan-like alpha-helical" evidence="13">
    <location>
        <begin position="195"/>
        <end position="273"/>
    </location>
</feature>
<dbReference type="OMA" id="WPETVEY"/>
<dbReference type="GO" id="GO:0007283">
    <property type="term" value="P:spermatogenesis"/>
    <property type="evidence" value="ECO:0007669"/>
    <property type="project" value="Ensembl"/>
</dbReference>
<evidence type="ECO:0000313" key="15">
    <source>
        <dbReference type="Proteomes" id="UP000694385"/>
    </source>
</evidence>
<accession>A0A8C5KDN3</accession>
<dbReference type="GO" id="GO:0005783">
    <property type="term" value="C:endoplasmic reticulum"/>
    <property type="evidence" value="ECO:0007669"/>
    <property type="project" value="UniProtKB-SubCell"/>
</dbReference>
<dbReference type="PANTHER" id="PTHR13986:SF3">
    <property type="entry name" value="CARTILAGE-ASSOCIATED PROTEIN"/>
    <property type="match status" value="1"/>
</dbReference>
<keyword evidence="4" id="KW-0256">Endoplasmic reticulum</keyword>
<dbReference type="GeneTree" id="ENSGT00940000153814"/>
<evidence type="ECO:0000256" key="12">
    <source>
        <dbReference type="SAM" id="SignalP"/>
    </source>
</evidence>
<dbReference type="Gene3D" id="1.25.40.10">
    <property type="entry name" value="Tetratricopeptide repeat domain"/>
    <property type="match status" value="1"/>
</dbReference>
<dbReference type="InterPro" id="IPR011990">
    <property type="entry name" value="TPR-like_helical_dom_sf"/>
</dbReference>
<evidence type="ECO:0000256" key="9">
    <source>
        <dbReference type="ARBA" id="ARBA00076444"/>
    </source>
</evidence>
<dbReference type="Proteomes" id="UP000694385">
    <property type="component" value="Unassembled WGS sequence"/>
</dbReference>
<evidence type="ECO:0000256" key="8">
    <source>
        <dbReference type="ARBA" id="ARBA00072458"/>
    </source>
</evidence>
<dbReference type="AlphaFoldDB" id="A0A8C5KDN3"/>
<feature type="domain" description="Leprecan-like alpha-helical" evidence="13">
    <location>
        <begin position="46"/>
        <end position="164"/>
    </location>
</feature>
<dbReference type="GO" id="GO:0005518">
    <property type="term" value="F:collagen binding"/>
    <property type="evidence" value="ECO:0007669"/>
    <property type="project" value="TreeGrafter"/>
</dbReference>
<evidence type="ECO:0000256" key="7">
    <source>
        <dbReference type="ARBA" id="ARBA00061846"/>
    </source>
</evidence>
<comment type="subcellular location">
    <subcellularLocation>
        <location evidence="1">Endoplasmic reticulum</location>
    </subcellularLocation>
</comment>
<dbReference type="GO" id="GO:0050821">
    <property type="term" value="P:protein stabilization"/>
    <property type="evidence" value="ECO:0007669"/>
    <property type="project" value="Ensembl"/>
</dbReference>
<keyword evidence="5" id="KW-0325">Glycoprotein</keyword>
<dbReference type="GO" id="GO:0005615">
    <property type="term" value="C:extracellular space"/>
    <property type="evidence" value="ECO:0007669"/>
    <property type="project" value="Ensembl"/>
</dbReference>
<keyword evidence="15" id="KW-1185">Reference proteome</keyword>
<protein>
    <recommendedName>
        <fullName evidence="8">Endoplasmic reticulum protein SC65</fullName>
    </recommendedName>
    <alternativeName>
        <fullName evidence="9">Leprecan-like protein 4</fullName>
    </alternativeName>
    <alternativeName>
        <fullName evidence="11">Prolyl 3-hydroxylase family member 4</fullName>
    </alternativeName>
    <alternativeName>
        <fullName evidence="10">Synaptonemal complex protein SC65</fullName>
    </alternativeName>
</protein>
<feature type="signal peptide" evidence="12">
    <location>
        <begin position="1"/>
        <end position="23"/>
    </location>
</feature>
<feature type="chain" id="PRO_5034667498" description="Endoplasmic reticulum protein SC65" evidence="12">
    <location>
        <begin position="24"/>
        <end position="332"/>
    </location>
</feature>
<evidence type="ECO:0000256" key="2">
    <source>
        <dbReference type="ARBA" id="ARBA00006487"/>
    </source>
</evidence>
<dbReference type="GO" id="GO:0030199">
    <property type="term" value="P:collagen fibril organization"/>
    <property type="evidence" value="ECO:0007669"/>
    <property type="project" value="TreeGrafter"/>
</dbReference>
<evidence type="ECO:0000256" key="10">
    <source>
        <dbReference type="ARBA" id="ARBA00078679"/>
    </source>
</evidence>
<sequence>MERGGRACGALLLPALLLPLLLGAGPGRAQYERYSFRSFPRDELMPLESAYRHALDQYGGERWAESVGYLEISLRLHRLLRDSEAFCHRNCSGAEPQRGPPAGLARYPELRLFAGLLRRAHCLKRCKQGLPAFRQSQPGRDVLADFQRREPYKFLQFAYFKASRAPPRPRGHAHLGTTPITWIPCSENSCVFFFSDHYIEVLECKIQCEENLTPVIGGYPVEKFVATMYHYLQFAYYKLSDLKNAAPCAVSYLLFDQDDKVMKQNLVYYQYHRDKWGLSDEHFQPRPEAVQFFNVTTLQKELYDFAKENLMDDDEGEVVEYVDDLLDLEETG</sequence>
<evidence type="ECO:0000256" key="1">
    <source>
        <dbReference type="ARBA" id="ARBA00004240"/>
    </source>
</evidence>